<feature type="region of interest" description="Disordered" evidence="1">
    <location>
        <begin position="66"/>
        <end position="93"/>
    </location>
</feature>
<name>A0A7J8HDP5_MOLMO</name>
<evidence type="ECO:0000313" key="2">
    <source>
        <dbReference type="EMBL" id="KAF6469802.1"/>
    </source>
</evidence>
<evidence type="ECO:0000313" key="3">
    <source>
        <dbReference type="Proteomes" id="UP000550707"/>
    </source>
</evidence>
<dbReference type="EMBL" id="JACASF010000007">
    <property type="protein sequence ID" value="KAF6469802.1"/>
    <property type="molecule type" value="Genomic_DNA"/>
</dbReference>
<keyword evidence="3" id="KW-1185">Reference proteome</keyword>
<reference evidence="2 3" key="1">
    <citation type="journal article" date="2020" name="Nature">
        <title>Six reference-quality genomes reveal evolution of bat adaptations.</title>
        <authorList>
            <person name="Jebb D."/>
            <person name="Huang Z."/>
            <person name="Pippel M."/>
            <person name="Hughes G.M."/>
            <person name="Lavrichenko K."/>
            <person name="Devanna P."/>
            <person name="Winkler S."/>
            <person name="Jermiin L.S."/>
            <person name="Skirmuntt E.C."/>
            <person name="Katzourakis A."/>
            <person name="Burkitt-Gray L."/>
            <person name="Ray D.A."/>
            <person name="Sullivan K.A.M."/>
            <person name="Roscito J.G."/>
            <person name="Kirilenko B.M."/>
            <person name="Davalos L.M."/>
            <person name="Corthals A.P."/>
            <person name="Power M.L."/>
            <person name="Jones G."/>
            <person name="Ransome R.D."/>
            <person name="Dechmann D.K.N."/>
            <person name="Locatelli A.G."/>
            <person name="Puechmaille S.J."/>
            <person name="Fedrigo O."/>
            <person name="Jarvis E.D."/>
            <person name="Hiller M."/>
            <person name="Vernes S.C."/>
            <person name="Myers E.W."/>
            <person name="Teeling E.C."/>
        </authorList>
    </citation>
    <scope>NUCLEOTIDE SEQUENCE [LARGE SCALE GENOMIC DNA]</scope>
    <source>
        <strain evidence="2">MMolMol1</strain>
        <tissue evidence="2">Muscle</tissue>
    </source>
</reference>
<dbReference type="InParanoid" id="A0A7J8HDP5"/>
<comment type="caution">
    <text evidence="2">The sequence shown here is derived from an EMBL/GenBank/DDBJ whole genome shotgun (WGS) entry which is preliminary data.</text>
</comment>
<feature type="compositionally biased region" description="Pro residues" evidence="1">
    <location>
        <begin position="72"/>
        <end position="87"/>
    </location>
</feature>
<protein>
    <submittedName>
        <fullName evidence="2">Uncharacterized protein</fullName>
    </submittedName>
</protein>
<feature type="region of interest" description="Disordered" evidence="1">
    <location>
        <begin position="106"/>
        <end position="136"/>
    </location>
</feature>
<organism evidence="2 3">
    <name type="scientific">Molossus molossus</name>
    <name type="common">Pallas' mastiff bat</name>
    <name type="synonym">Vespertilio molossus</name>
    <dbReference type="NCBI Taxonomy" id="27622"/>
    <lineage>
        <taxon>Eukaryota</taxon>
        <taxon>Metazoa</taxon>
        <taxon>Chordata</taxon>
        <taxon>Craniata</taxon>
        <taxon>Vertebrata</taxon>
        <taxon>Euteleostomi</taxon>
        <taxon>Mammalia</taxon>
        <taxon>Eutheria</taxon>
        <taxon>Laurasiatheria</taxon>
        <taxon>Chiroptera</taxon>
        <taxon>Yangochiroptera</taxon>
        <taxon>Molossidae</taxon>
        <taxon>Molossus</taxon>
    </lineage>
</organism>
<proteinExistence type="predicted"/>
<dbReference type="Proteomes" id="UP000550707">
    <property type="component" value="Unassembled WGS sequence"/>
</dbReference>
<evidence type="ECO:0000256" key="1">
    <source>
        <dbReference type="SAM" id="MobiDB-lite"/>
    </source>
</evidence>
<accession>A0A7J8HDP5</accession>
<sequence>MTKAEKGAAATVWSQGYRPGVLAELSPSWQHPATGRAMSPTPCFSSGPRPTAGACVRAQLKYRSPGCAGGRPSPPPGCDQLLPPSPRPTRSGKPCLAVSLRRLEPGGAAEPDTGLPVRGHPVRGSWPSAGQAGSAGTNLRARGCARAGPRAHIWAWALFGCAHTCADRGVAGRADLCCRLWG</sequence>
<gene>
    <name evidence="2" type="ORF">HJG59_011160</name>
</gene>
<dbReference type="AlphaFoldDB" id="A0A7J8HDP5"/>